<evidence type="ECO:0000256" key="1">
    <source>
        <dbReference type="ARBA" id="ARBA00001946"/>
    </source>
</evidence>
<evidence type="ECO:0000256" key="14">
    <source>
        <dbReference type="ARBA" id="ARBA00022909"/>
    </source>
</evidence>
<keyword evidence="13" id="KW-0460">Magnesium</keyword>
<evidence type="ECO:0000256" key="17">
    <source>
        <dbReference type="ARBA" id="ARBA00032510"/>
    </source>
</evidence>
<comment type="cofactor">
    <cofactor evidence="1">
        <name>Mg(2+)</name>
        <dbReference type="ChEBI" id="CHEBI:18420"/>
    </cofactor>
</comment>
<evidence type="ECO:0000313" key="25">
    <source>
        <dbReference type="EMBL" id="SDA88116.1"/>
    </source>
</evidence>
<evidence type="ECO:0000256" key="21">
    <source>
        <dbReference type="ARBA" id="ARBA00049161"/>
    </source>
</evidence>
<comment type="catalytic activity">
    <reaction evidence="21">
        <text>7,8-dihydropteroate + L-glutamate + ATP = 7,8-dihydrofolate + ADP + phosphate + H(+)</text>
        <dbReference type="Rhea" id="RHEA:23584"/>
        <dbReference type="ChEBI" id="CHEBI:15378"/>
        <dbReference type="ChEBI" id="CHEBI:17839"/>
        <dbReference type="ChEBI" id="CHEBI:29985"/>
        <dbReference type="ChEBI" id="CHEBI:30616"/>
        <dbReference type="ChEBI" id="CHEBI:43474"/>
        <dbReference type="ChEBI" id="CHEBI:57451"/>
        <dbReference type="ChEBI" id="CHEBI:456216"/>
        <dbReference type="EC" id="6.3.2.12"/>
    </reaction>
</comment>
<evidence type="ECO:0000256" key="5">
    <source>
        <dbReference type="ARBA" id="ARBA00008276"/>
    </source>
</evidence>
<comment type="similarity">
    <text evidence="5 22">Belongs to the folylpolyglutamate synthase family.</text>
</comment>
<dbReference type="Gene3D" id="3.40.1190.10">
    <property type="entry name" value="Mur-like, catalytic domain"/>
    <property type="match status" value="1"/>
</dbReference>
<dbReference type="GO" id="GO:0004326">
    <property type="term" value="F:tetrahydrofolylpolyglutamate synthase activity"/>
    <property type="evidence" value="ECO:0007669"/>
    <property type="project" value="UniProtKB-EC"/>
</dbReference>
<keyword evidence="26" id="KW-1185">Reference proteome</keyword>
<evidence type="ECO:0000256" key="20">
    <source>
        <dbReference type="ARBA" id="ARBA00049035"/>
    </source>
</evidence>
<dbReference type="FunFam" id="3.40.1190.10:FF:000011">
    <property type="entry name" value="Folylpolyglutamate synthase/dihydrofolate synthase"/>
    <property type="match status" value="1"/>
</dbReference>
<dbReference type="InterPro" id="IPR018109">
    <property type="entry name" value="Folylpolyglutamate_synth_CS"/>
</dbReference>
<dbReference type="InterPro" id="IPR004101">
    <property type="entry name" value="Mur_ligase_C"/>
</dbReference>
<evidence type="ECO:0000256" key="10">
    <source>
        <dbReference type="ARBA" id="ARBA00022723"/>
    </source>
</evidence>
<dbReference type="Pfam" id="PF08245">
    <property type="entry name" value="Mur_ligase_M"/>
    <property type="match status" value="1"/>
</dbReference>
<dbReference type="Gene3D" id="3.90.190.20">
    <property type="entry name" value="Mur ligase, C-terminal domain"/>
    <property type="match status" value="1"/>
</dbReference>
<dbReference type="GO" id="GO:0005737">
    <property type="term" value="C:cytoplasm"/>
    <property type="evidence" value="ECO:0007669"/>
    <property type="project" value="TreeGrafter"/>
</dbReference>
<dbReference type="GO" id="GO:0008841">
    <property type="term" value="F:dihydrofolate synthase activity"/>
    <property type="evidence" value="ECO:0007669"/>
    <property type="project" value="UniProtKB-EC"/>
</dbReference>
<evidence type="ECO:0000256" key="2">
    <source>
        <dbReference type="ARBA" id="ARBA00002714"/>
    </source>
</evidence>
<keyword evidence="14" id="KW-0289">Folate biosynthesis</keyword>
<dbReference type="RefSeq" id="WP_092731453.1">
    <property type="nucleotide sequence ID" value="NZ_FMXE01000023.1"/>
</dbReference>
<dbReference type="InterPro" id="IPR001645">
    <property type="entry name" value="Folylpolyglutamate_synth"/>
</dbReference>
<dbReference type="STRING" id="279824.SAMN03080617_03041"/>
<dbReference type="Pfam" id="PF02875">
    <property type="entry name" value="Mur_ligase_C"/>
    <property type="match status" value="1"/>
</dbReference>
<keyword evidence="12 22" id="KW-0067">ATP-binding</keyword>
<dbReference type="InterPro" id="IPR036565">
    <property type="entry name" value="Mur-like_cat_sf"/>
</dbReference>
<dbReference type="InterPro" id="IPR013221">
    <property type="entry name" value="Mur_ligase_cen"/>
</dbReference>
<comment type="catalytic activity">
    <reaction evidence="20">
        <text>(6R)-5,10-methylenetetrahydrofolyl-(gamma-L-Glu)(n) + L-glutamate + ATP = (6R)-5,10-methylenetetrahydrofolyl-(gamma-L-Glu)(n+1) + ADP + phosphate + H(+)</text>
        <dbReference type="Rhea" id="RHEA:51912"/>
        <dbReference type="Rhea" id="RHEA-COMP:13257"/>
        <dbReference type="Rhea" id="RHEA-COMP:13258"/>
        <dbReference type="ChEBI" id="CHEBI:15378"/>
        <dbReference type="ChEBI" id="CHEBI:29985"/>
        <dbReference type="ChEBI" id="CHEBI:30616"/>
        <dbReference type="ChEBI" id="CHEBI:43474"/>
        <dbReference type="ChEBI" id="CHEBI:136572"/>
        <dbReference type="ChEBI" id="CHEBI:456216"/>
        <dbReference type="EC" id="6.3.2.17"/>
    </reaction>
</comment>
<dbReference type="AlphaFoldDB" id="A0A1G5Z083"/>
<dbReference type="NCBIfam" id="TIGR01499">
    <property type="entry name" value="folC"/>
    <property type="match status" value="1"/>
</dbReference>
<feature type="domain" description="Mur ligase C-terminal" evidence="23">
    <location>
        <begin position="305"/>
        <end position="422"/>
    </location>
</feature>
<evidence type="ECO:0000259" key="24">
    <source>
        <dbReference type="Pfam" id="PF08245"/>
    </source>
</evidence>
<dbReference type="InterPro" id="IPR036615">
    <property type="entry name" value="Mur_ligase_C_dom_sf"/>
</dbReference>
<evidence type="ECO:0000256" key="7">
    <source>
        <dbReference type="ARBA" id="ARBA00013025"/>
    </source>
</evidence>
<evidence type="ECO:0000256" key="16">
    <source>
        <dbReference type="ARBA" id="ARBA00030592"/>
    </source>
</evidence>
<comment type="catalytic activity">
    <reaction evidence="18">
        <text>(6S)-5,6,7,8-tetrahydrofolyl-(gamma-L-Glu)(n) + L-glutamate + ATP = (6S)-5,6,7,8-tetrahydrofolyl-(gamma-L-Glu)(n+1) + ADP + phosphate + H(+)</text>
        <dbReference type="Rhea" id="RHEA:10580"/>
        <dbReference type="Rhea" id="RHEA-COMP:14738"/>
        <dbReference type="Rhea" id="RHEA-COMP:14740"/>
        <dbReference type="ChEBI" id="CHEBI:15378"/>
        <dbReference type="ChEBI" id="CHEBI:29985"/>
        <dbReference type="ChEBI" id="CHEBI:30616"/>
        <dbReference type="ChEBI" id="CHEBI:43474"/>
        <dbReference type="ChEBI" id="CHEBI:141005"/>
        <dbReference type="ChEBI" id="CHEBI:456216"/>
        <dbReference type="EC" id="6.3.2.17"/>
    </reaction>
</comment>
<feature type="domain" description="Mur ligase central" evidence="24">
    <location>
        <begin position="51"/>
        <end position="268"/>
    </location>
</feature>
<dbReference type="PANTHER" id="PTHR11136">
    <property type="entry name" value="FOLYLPOLYGLUTAMATE SYNTHASE-RELATED"/>
    <property type="match status" value="1"/>
</dbReference>
<dbReference type="PANTHER" id="PTHR11136:SF0">
    <property type="entry name" value="DIHYDROFOLATE SYNTHETASE-RELATED"/>
    <property type="match status" value="1"/>
</dbReference>
<comment type="pathway">
    <text evidence="4">Cofactor biosynthesis; tetrahydrofolylpolyglutamate biosynthesis.</text>
</comment>
<keyword evidence="10" id="KW-0479">Metal-binding</keyword>
<evidence type="ECO:0000259" key="23">
    <source>
        <dbReference type="Pfam" id="PF02875"/>
    </source>
</evidence>
<evidence type="ECO:0000256" key="18">
    <source>
        <dbReference type="ARBA" id="ARBA00047493"/>
    </source>
</evidence>
<dbReference type="SUPFAM" id="SSF53244">
    <property type="entry name" value="MurD-like peptide ligases, peptide-binding domain"/>
    <property type="match status" value="1"/>
</dbReference>
<evidence type="ECO:0000256" key="15">
    <source>
        <dbReference type="ARBA" id="ARBA00030048"/>
    </source>
</evidence>
<dbReference type="SUPFAM" id="SSF53623">
    <property type="entry name" value="MurD-like peptide ligases, catalytic domain"/>
    <property type="match status" value="1"/>
</dbReference>
<dbReference type="GO" id="GO:0046872">
    <property type="term" value="F:metal ion binding"/>
    <property type="evidence" value="ECO:0007669"/>
    <property type="project" value="UniProtKB-KW"/>
</dbReference>
<evidence type="ECO:0000256" key="13">
    <source>
        <dbReference type="ARBA" id="ARBA00022842"/>
    </source>
</evidence>
<evidence type="ECO:0000256" key="3">
    <source>
        <dbReference type="ARBA" id="ARBA00004799"/>
    </source>
</evidence>
<dbReference type="Proteomes" id="UP000198756">
    <property type="component" value="Unassembled WGS sequence"/>
</dbReference>
<gene>
    <name evidence="25" type="ORF">SAMN03080617_03041</name>
</gene>
<dbReference type="EMBL" id="FMXE01000023">
    <property type="protein sequence ID" value="SDA88116.1"/>
    <property type="molecule type" value="Genomic_DNA"/>
</dbReference>
<dbReference type="GO" id="GO:0005524">
    <property type="term" value="F:ATP binding"/>
    <property type="evidence" value="ECO:0007669"/>
    <property type="project" value="UniProtKB-KW"/>
</dbReference>
<name>A0A1G5Z083_9BACT</name>
<evidence type="ECO:0000256" key="4">
    <source>
        <dbReference type="ARBA" id="ARBA00005150"/>
    </source>
</evidence>
<reference evidence="26" key="1">
    <citation type="submission" date="2016-10" db="EMBL/GenBank/DDBJ databases">
        <authorList>
            <person name="Varghese N."/>
            <person name="Submissions S."/>
        </authorList>
    </citation>
    <scope>NUCLEOTIDE SEQUENCE [LARGE SCALE GENOMIC DNA]</scope>
    <source>
        <strain evidence="26">DSM 22703</strain>
    </source>
</reference>
<evidence type="ECO:0000256" key="9">
    <source>
        <dbReference type="ARBA" id="ARBA00022598"/>
    </source>
</evidence>
<comment type="pathway">
    <text evidence="3">Cofactor biosynthesis; tetrahydrofolate biosynthesis; 7,8-dihydrofolate from 2-amino-4-hydroxy-6-hydroxymethyl-7,8-dihydropteridine diphosphate and 4-aminobenzoate: step 2/2.</text>
</comment>
<comment type="function">
    <text evidence="2">Functions in two distinct reactions of the de novo folate biosynthetic pathway. Catalyzes the addition of a glutamate residue to dihydropteroate (7,8-dihydropteroate or H2Pte) to form dihydrofolate (7,8-dihydrofolate monoglutamate or H2Pte-Glu). Also catalyzes successive additions of L-glutamate to tetrahydrofolate or 10-formyltetrahydrofolate or 5,10-methylenetetrahydrofolate, leading to folylpolyglutamate derivatives.</text>
</comment>
<evidence type="ECO:0000313" key="26">
    <source>
        <dbReference type="Proteomes" id="UP000198756"/>
    </source>
</evidence>
<sequence>MTYPETLDYLFNSLPMFQRVGASAYKSDLNNTLALCKFLGNPERKFNSIHIAGTNGKGSTSHTLAAILQAAGYKTGLYTSPHLKSFTERIRLNGDEIAQDAVVQFVTENRDFLDDLKPSFFEMTVGMAFWYFAQQKVDIAVIEVGMGGRLDSTNVIIPELSIITNIGYDHMQFLGNTLPEIAGEKAGIIKPQIPVIISQTQADTTSVFLDKARQMNTPIVFADEKFAIKSLREKRSQDQILAEFEVSSKGKSEILEFGLLGNYQKYNLPGILEAVDELRNQGWKISEEAVKIGLAEVVVLTGLKGRWQILGENPTVIADTGHNEPGIREILAQLKNHTFTRLWMVIGMVQDKDISNILNLLPKEANYVFCNAQIPRAMPADQLAEMAFSLGLKGEIIPNVNDALNFARKNAGSDDLIFVGGSTFVVAEIDEL</sequence>
<dbReference type="OrthoDB" id="9809356at2"/>
<evidence type="ECO:0000256" key="8">
    <source>
        <dbReference type="ARBA" id="ARBA00019357"/>
    </source>
</evidence>
<evidence type="ECO:0000256" key="6">
    <source>
        <dbReference type="ARBA" id="ARBA00013023"/>
    </source>
</evidence>
<evidence type="ECO:0000256" key="12">
    <source>
        <dbReference type="ARBA" id="ARBA00022840"/>
    </source>
</evidence>
<protein>
    <recommendedName>
        <fullName evidence="8">Dihydrofolate synthase/folylpolyglutamate synthase</fullName>
        <ecNumber evidence="6">6.3.2.12</ecNumber>
        <ecNumber evidence="7">6.3.2.17</ecNumber>
    </recommendedName>
    <alternativeName>
        <fullName evidence="17">Folylpoly-gamma-glutamate synthetase-dihydrofolate synthetase</fullName>
    </alternativeName>
    <alternativeName>
        <fullName evidence="15">Folylpolyglutamate synthetase</fullName>
    </alternativeName>
    <alternativeName>
        <fullName evidence="16">Tetrahydrofolylpolyglutamate synthase</fullName>
    </alternativeName>
</protein>
<comment type="catalytic activity">
    <reaction evidence="19">
        <text>10-formyltetrahydrofolyl-(gamma-L-Glu)(n) + L-glutamate + ATP = 10-formyltetrahydrofolyl-(gamma-L-Glu)(n+1) + ADP + phosphate + H(+)</text>
        <dbReference type="Rhea" id="RHEA:51904"/>
        <dbReference type="Rhea" id="RHEA-COMP:13088"/>
        <dbReference type="Rhea" id="RHEA-COMP:14300"/>
        <dbReference type="ChEBI" id="CHEBI:15378"/>
        <dbReference type="ChEBI" id="CHEBI:29985"/>
        <dbReference type="ChEBI" id="CHEBI:30616"/>
        <dbReference type="ChEBI" id="CHEBI:43474"/>
        <dbReference type="ChEBI" id="CHEBI:134413"/>
        <dbReference type="ChEBI" id="CHEBI:456216"/>
        <dbReference type="EC" id="6.3.2.17"/>
    </reaction>
</comment>
<dbReference type="EC" id="6.3.2.12" evidence="6"/>
<dbReference type="GO" id="GO:0046656">
    <property type="term" value="P:folic acid biosynthetic process"/>
    <property type="evidence" value="ECO:0007669"/>
    <property type="project" value="UniProtKB-KW"/>
</dbReference>
<evidence type="ECO:0000256" key="11">
    <source>
        <dbReference type="ARBA" id="ARBA00022741"/>
    </source>
</evidence>
<dbReference type="PROSITE" id="PS01012">
    <property type="entry name" value="FOLYLPOLYGLU_SYNT_2"/>
    <property type="match status" value="1"/>
</dbReference>
<evidence type="ECO:0000256" key="19">
    <source>
        <dbReference type="ARBA" id="ARBA00047808"/>
    </source>
</evidence>
<evidence type="ECO:0000256" key="22">
    <source>
        <dbReference type="PIRNR" id="PIRNR001563"/>
    </source>
</evidence>
<accession>A0A1G5Z083</accession>
<keyword evidence="11 22" id="KW-0547">Nucleotide-binding</keyword>
<keyword evidence="9 22" id="KW-0436">Ligase</keyword>
<dbReference type="PIRSF" id="PIRSF001563">
    <property type="entry name" value="Folylpolyglu_synth"/>
    <property type="match status" value="1"/>
</dbReference>
<dbReference type="EC" id="6.3.2.17" evidence="7"/>
<organism evidence="25 26">
    <name type="scientific">Algoriphagus alkaliphilus</name>
    <dbReference type="NCBI Taxonomy" id="279824"/>
    <lineage>
        <taxon>Bacteria</taxon>
        <taxon>Pseudomonadati</taxon>
        <taxon>Bacteroidota</taxon>
        <taxon>Cytophagia</taxon>
        <taxon>Cytophagales</taxon>
        <taxon>Cyclobacteriaceae</taxon>
        <taxon>Algoriphagus</taxon>
    </lineage>
</organism>
<proteinExistence type="inferred from homology"/>